<evidence type="ECO:0000313" key="4">
    <source>
        <dbReference type="EMBL" id="RGX26321.1"/>
    </source>
</evidence>
<gene>
    <name evidence="4" type="ORF">DWV29_19615</name>
</gene>
<comment type="caution">
    <text evidence="4">The sequence shown here is derived from an EMBL/GenBank/DDBJ whole genome shotgun (WGS) entry which is preliminary data.</text>
</comment>
<dbReference type="InterPro" id="IPR036086">
    <property type="entry name" value="ParB/Sulfiredoxin_sf"/>
</dbReference>
<protein>
    <submittedName>
        <fullName evidence="4">ParB/RepB/Spo0J family partition protein</fullName>
    </submittedName>
</protein>
<sequence>MSDTTTATPKKRGRKPAQDKPSAPEREERVVWLPLGELHPFKGYPALRGIMPGNQPYHVRDDDPSMLQITATVKERGVRQPGLARPDPEGGYEIIAGERRHRASELAGLKDMPVIIREMSDEEAVTELVDSNIQREDVLPSERAWAYRMRLEVEKRQAGRPQKNSPQNAANFRSDDEIGKSLGISGDTLRRYVSLTELLPELLQMVDDGKIGLSPAYQLAALPKDEQALVLDAMAYSQNTPSVSQAQRLKKASQEGTLTPEAARAVMSEEKGAETDKVTFSTDKLRKYFPKSYTPQRMEQTIIKLLEAWMKKRQRGQER</sequence>
<feature type="region of interest" description="Disordered" evidence="2">
    <location>
        <begin position="155"/>
        <end position="174"/>
    </location>
</feature>
<dbReference type="InterPro" id="IPR003115">
    <property type="entry name" value="ParB_N"/>
</dbReference>
<evidence type="ECO:0000259" key="3">
    <source>
        <dbReference type="SMART" id="SM00470"/>
    </source>
</evidence>
<dbReference type="Gene3D" id="3.90.1530.30">
    <property type="match status" value="1"/>
</dbReference>
<dbReference type="GO" id="GO:0003677">
    <property type="term" value="F:DNA binding"/>
    <property type="evidence" value="ECO:0007669"/>
    <property type="project" value="InterPro"/>
</dbReference>
<dbReference type="SMART" id="SM00470">
    <property type="entry name" value="ParB"/>
    <property type="match status" value="1"/>
</dbReference>
<dbReference type="SUPFAM" id="SSF109709">
    <property type="entry name" value="KorB DNA-binding domain-like"/>
    <property type="match status" value="1"/>
</dbReference>
<proteinExistence type="inferred from homology"/>
<dbReference type="PANTHER" id="PTHR33375">
    <property type="entry name" value="CHROMOSOME-PARTITIONING PROTEIN PARB-RELATED"/>
    <property type="match status" value="1"/>
</dbReference>
<dbReference type="CDD" id="cd16407">
    <property type="entry name" value="ParB_N_like"/>
    <property type="match status" value="1"/>
</dbReference>
<feature type="compositionally biased region" description="Polar residues" evidence="2">
    <location>
        <begin position="162"/>
        <end position="171"/>
    </location>
</feature>
<dbReference type="RefSeq" id="WP_007716495.1">
    <property type="nucleotide sequence ID" value="NZ_JAWRJJ010000295.1"/>
</dbReference>
<dbReference type="GO" id="GO:0005694">
    <property type="term" value="C:chromosome"/>
    <property type="evidence" value="ECO:0007669"/>
    <property type="project" value="TreeGrafter"/>
</dbReference>
<dbReference type="AlphaFoldDB" id="A0A413FBC1"/>
<dbReference type="PANTHER" id="PTHR33375:SF1">
    <property type="entry name" value="CHROMOSOME-PARTITIONING PROTEIN PARB-RELATED"/>
    <property type="match status" value="1"/>
</dbReference>
<dbReference type="SUPFAM" id="SSF110849">
    <property type="entry name" value="ParB/Sulfiredoxin"/>
    <property type="match status" value="1"/>
</dbReference>
<name>A0A413FBC1_9FIRM</name>
<feature type="compositionally biased region" description="Basic and acidic residues" evidence="2">
    <location>
        <begin position="16"/>
        <end position="28"/>
    </location>
</feature>
<dbReference type="Gene3D" id="1.10.10.2830">
    <property type="match status" value="1"/>
</dbReference>
<evidence type="ECO:0000256" key="2">
    <source>
        <dbReference type="SAM" id="MobiDB-lite"/>
    </source>
</evidence>
<organism evidence="4 5">
    <name type="scientific">Enterocloster asparagiformis</name>
    <dbReference type="NCBI Taxonomy" id="333367"/>
    <lineage>
        <taxon>Bacteria</taxon>
        <taxon>Bacillati</taxon>
        <taxon>Bacillota</taxon>
        <taxon>Clostridia</taxon>
        <taxon>Lachnospirales</taxon>
        <taxon>Lachnospiraceae</taxon>
        <taxon>Enterocloster</taxon>
    </lineage>
</organism>
<dbReference type="NCBIfam" id="TIGR00180">
    <property type="entry name" value="parB_part"/>
    <property type="match status" value="1"/>
</dbReference>
<evidence type="ECO:0000313" key="5">
    <source>
        <dbReference type="Proteomes" id="UP000283880"/>
    </source>
</evidence>
<feature type="region of interest" description="Disordered" evidence="2">
    <location>
        <begin position="1"/>
        <end position="28"/>
    </location>
</feature>
<accession>A0A413FBC1</accession>
<dbReference type="GO" id="GO:0007059">
    <property type="term" value="P:chromosome segregation"/>
    <property type="evidence" value="ECO:0007669"/>
    <property type="project" value="TreeGrafter"/>
</dbReference>
<reference evidence="4 5" key="1">
    <citation type="submission" date="2018-08" db="EMBL/GenBank/DDBJ databases">
        <title>A genome reference for cultivated species of the human gut microbiota.</title>
        <authorList>
            <person name="Zou Y."/>
            <person name="Xue W."/>
            <person name="Luo G."/>
        </authorList>
    </citation>
    <scope>NUCLEOTIDE SEQUENCE [LARGE SCALE GENOMIC DNA]</scope>
    <source>
        <strain evidence="4 5">AF04-15</strain>
    </source>
</reference>
<evidence type="ECO:0000256" key="1">
    <source>
        <dbReference type="ARBA" id="ARBA00006295"/>
    </source>
</evidence>
<dbReference type="InterPro" id="IPR004437">
    <property type="entry name" value="ParB/RepB/Spo0J"/>
</dbReference>
<dbReference type="InterPro" id="IPR050336">
    <property type="entry name" value="Chromosome_partition/occlusion"/>
</dbReference>
<dbReference type="Proteomes" id="UP000283880">
    <property type="component" value="Unassembled WGS sequence"/>
</dbReference>
<feature type="domain" description="ParB-like N-terminal" evidence="3">
    <location>
        <begin position="31"/>
        <end position="133"/>
    </location>
</feature>
<dbReference type="EMBL" id="QSBM01000016">
    <property type="protein sequence ID" value="RGX26321.1"/>
    <property type="molecule type" value="Genomic_DNA"/>
</dbReference>
<comment type="similarity">
    <text evidence="1">Belongs to the ParB family.</text>
</comment>
<dbReference type="Pfam" id="PF02195">
    <property type="entry name" value="ParB_N"/>
    <property type="match status" value="1"/>
</dbReference>
<dbReference type="OrthoDB" id="9771505at2"/>